<dbReference type="CDD" id="cd07153">
    <property type="entry name" value="Fur_like"/>
    <property type="match status" value="1"/>
</dbReference>
<evidence type="ECO:0000256" key="1">
    <source>
        <dbReference type="ARBA" id="ARBA00007957"/>
    </source>
</evidence>
<protein>
    <submittedName>
        <fullName evidence="9">Transcriptional repressor</fullName>
    </submittedName>
</protein>
<dbReference type="EMBL" id="CP065321">
    <property type="protein sequence ID" value="QQR32026.1"/>
    <property type="molecule type" value="Genomic_DNA"/>
</dbReference>
<dbReference type="Proteomes" id="UP000196710">
    <property type="component" value="Chromosome"/>
</dbReference>
<keyword evidence="5" id="KW-0238">DNA-binding</keyword>
<feature type="binding site" evidence="7">
    <location>
        <position position="87"/>
    </location>
    <ligand>
        <name>Zn(2+)</name>
        <dbReference type="ChEBI" id="CHEBI:29105"/>
    </ligand>
</feature>
<dbReference type="InterPro" id="IPR036388">
    <property type="entry name" value="WH-like_DNA-bd_sf"/>
</dbReference>
<reference evidence="8" key="1">
    <citation type="journal article" date="2017" name="Genome Announc.">
        <title>High-Quality Whole-Genome Sequences of the Oligo-Mouse-Microbiota Bacterial Community.</title>
        <authorList>
            <person name="Garzetti D."/>
            <person name="Brugiroux S."/>
            <person name="Bunk B."/>
            <person name="Pukall R."/>
            <person name="McCoy K.D."/>
            <person name="Macpherson A.J."/>
            <person name="Stecher B."/>
        </authorList>
    </citation>
    <scope>NUCLEOTIDE SEQUENCE</scope>
    <source>
        <strain evidence="8">KB18</strain>
    </source>
</reference>
<proteinExistence type="inferred from homology"/>
<organism evidence="9 11">
    <name type="scientific">Acutalibacter muris</name>
    <dbReference type="NCBI Taxonomy" id="1796620"/>
    <lineage>
        <taxon>Bacteria</taxon>
        <taxon>Bacillati</taxon>
        <taxon>Bacillota</taxon>
        <taxon>Clostridia</taxon>
        <taxon>Eubacteriales</taxon>
        <taxon>Acutalibacteraceae</taxon>
        <taxon>Acutalibacter</taxon>
    </lineage>
</organism>
<evidence type="ECO:0000256" key="3">
    <source>
        <dbReference type="ARBA" id="ARBA00022833"/>
    </source>
</evidence>
<dbReference type="InterPro" id="IPR002481">
    <property type="entry name" value="FUR"/>
</dbReference>
<comment type="cofactor">
    <cofactor evidence="7">
        <name>Zn(2+)</name>
        <dbReference type="ChEBI" id="CHEBI:29105"/>
    </cofactor>
    <text evidence="7">Binds 1 zinc ion per subunit.</text>
</comment>
<dbReference type="Gene3D" id="1.10.10.10">
    <property type="entry name" value="Winged helix-like DNA-binding domain superfamily/Winged helix DNA-binding domain"/>
    <property type="match status" value="1"/>
</dbReference>
<evidence type="ECO:0000313" key="8">
    <source>
        <dbReference type="EMBL" id="ASB42071.1"/>
    </source>
</evidence>
<keyword evidence="3 7" id="KW-0862">Zinc</keyword>
<keyword evidence="7" id="KW-0479">Metal-binding</keyword>
<dbReference type="GO" id="GO:0003700">
    <property type="term" value="F:DNA-binding transcription factor activity"/>
    <property type="evidence" value="ECO:0007669"/>
    <property type="project" value="InterPro"/>
</dbReference>
<dbReference type="GO" id="GO:1900376">
    <property type="term" value="P:regulation of secondary metabolite biosynthetic process"/>
    <property type="evidence" value="ECO:0007669"/>
    <property type="project" value="TreeGrafter"/>
</dbReference>
<reference evidence="10" key="2">
    <citation type="submission" date="2017-05" db="EMBL/GenBank/DDBJ databases">
        <title>Improved OligoMM genomes.</title>
        <authorList>
            <person name="Garzetti D."/>
        </authorList>
    </citation>
    <scope>NUCLEOTIDE SEQUENCE [LARGE SCALE GENOMIC DNA]</scope>
    <source>
        <strain evidence="10">KB18</strain>
    </source>
</reference>
<evidence type="ECO:0000313" key="11">
    <source>
        <dbReference type="Proteomes" id="UP000596035"/>
    </source>
</evidence>
<keyword evidence="2" id="KW-0678">Repressor</keyword>
<feature type="binding site" evidence="7">
    <location>
        <position position="128"/>
    </location>
    <ligand>
        <name>Zn(2+)</name>
        <dbReference type="ChEBI" id="CHEBI:29105"/>
    </ligand>
</feature>
<accession>A0A1Z2XUJ0</accession>
<dbReference type="GO" id="GO:0000976">
    <property type="term" value="F:transcription cis-regulatory region binding"/>
    <property type="evidence" value="ECO:0007669"/>
    <property type="project" value="TreeGrafter"/>
</dbReference>
<dbReference type="GO" id="GO:0008270">
    <property type="term" value="F:zinc ion binding"/>
    <property type="evidence" value="ECO:0007669"/>
    <property type="project" value="TreeGrafter"/>
</dbReference>
<evidence type="ECO:0000256" key="5">
    <source>
        <dbReference type="ARBA" id="ARBA00023125"/>
    </source>
</evidence>
<evidence type="ECO:0000256" key="6">
    <source>
        <dbReference type="ARBA" id="ARBA00023163"/>
    </source>
</evidence>
<keyword evidence="6" id="KW-0804">Transcription</keyword>
<feature type="binding site" evidence="7">
    <location>
        <position position="84"/>
    </location>
    <ligand>
        <name>Zn(2+)</name>
        <dbReference type="ChEBI" id="CHEBI:29105"/>
    </ligand>
</feature>
<reference evidence="9 11" key="3">
    <citation type="submission" date="2020-11" db="EMBL/GenBank/DDBJ databases">
        <title>Closed and high quality bacterial genomes of the OMM12 community.</title>
        <authorList>
            <person name="Marbouty M."/>
            <person name="Lamy-Besnier Q."/>
            <person name="Debarbieux L."/>
            <person name="Koszul R."/>
        </authorList>
    </citation>
    <scope>NUCLEOTIDE SEQUENCE [LARGE SCALE GENOMIC DNA]</scope>
    <source>
        <strain evidence="9 11">KB18</strain>
    </source>
</reference>
<dbReference type="RefSeq" id="WP_066538701.1">
    <property type="nucleotide sequence ID" value="NZ_CAJTCQ010000001.1"/>
</dbReference>
<dbReference type="Pfam" id="PF01475">
    <property type="entry name" value="FUR"/>
    <property type="match status" value="1"/>
</dbReference>
<evidence type="ECO:0000313" key="10">
    <source>
        <dbReference type="Proteomes" id="UP000196710"/>
    </source>
</evidence>
<keyword evidence="10" id="KW-1185">Reference proteome</keyword>
<evidence type="ECO:0000256" key="2">
    <source>
        <dbReference type="ARBA" id="ARBA00022491"/>
    </source>
</evidence>
<dbReference type="Gene3D" id="3.30.1490.190">
    <property type="match status" value="1"/>
</dbReference>
<feature type="binding site" evidence="7">
    <location>
        <position position="125"/>
    </location>
    <ligand>
        <name>Zn(2+)</name>
        <dbReference type="ChEBI" id="CHEBI:29105"/>
    </ligand>
</feature>
<dbReference type="AlphaFoldDB" id="A0A1Z2XUJ0"/>
<dbReference type="InterPro" id="IPR036390">
    <property type="entry name" value="WH_DNA-bd_sf"/>
</dbReference>
<dbReference type="InterPro" id="IPR043135">
    <property type="entry name" value="Fur_C"/>
</dbReference>
<keyword evidence="4" id="KW-0805">Transcription regulation</keyword>
<dbReference type="PANTHER" id="PTHR33202">
    <property type="entry name" value="ZINC UPTAKE REGULATION PROTEIN"/>
    <property type="match status" value="1"/>
</dbReference>
<dbReference type="SUPFAM" id="SSF46785">
    <property type="entry name" value="Winged helix' DNA-binding domain"/>
    <property type="match status" value="1"/>
</dbReference>
<dbReference type="EMBL" id="CP021422">
    <property type="protein sequence ID" value="ASB42071.1"/>
    <property type="molecule type" value="Genomic_DNA"/>
</dbReference>
<evidence type="ECO:0000313" key="9">
    <source>
        <dbReference type="EMBL" id="QQR32026.1"/>
    </source>
</evidence>
<sequence length="148" mass="16253">MPRGRENFSRKREAILCALRDTETHPTAEWVYRQLKPEYPDLSLGTVYRNLGRFTETGQAVSLGVIAGHERFDGDTSPHAHLVCERCGAVIDVQAELPGARELESISEQSGCKIESASVTFRGLCRDCLKGVQSAGEEKDSGAEKSDL</sequence>
<dbReference type="Proteomes" id="UP000596035">
    <property type="component" value="Chromosome"/>
</dbReference>
<evidence type="ECO:0000256" key="7">
    <source>
        <dbReference type="PIRSR" id="PIRSR602481-1"/>
    </source>
</evidence>
<evidence type="ECO:0000256" key="4">
    <source>
        <dbReference type="ARBA" id="ARBA00023015"/>
    </source>
</evidence>
<dbReference type="PANTHER" id="PTHR33202:SF7">
    <property type="entry name" value="FERRIC UPTAKE REGULATION PROTEIN"/>
    <property type="match status" value="1"/>
</dbReference>
<dbReference type="KEGG" id="amur:ADH66_16240"/>
<dbReference type="GO" id="GO:0045892">
    <property type="term" value="P:negative regulation of DNA-templated transcription"/>
    <property type="evidence" value="ECO:0007669"/>
    <property type="project" value="TreeGrafter"/>
</dbReference>
<name>A0A1Z2XUJ0_9FIRM</name>
<gene>
    <name evidence="8" type="ORF">ADH66_16240</name>
    <name evidence="9" type="ORF">I5Q82_06620</name>
</gene>
<comment type="similarity">
    <text evidence="1">Belongs to the Fur family.</text>
</comment>